<comment type="subcellular location">
    <subcellularLocation>
        <location evidence="1">Cell membrane</location>
        <topology evidence="1">Multi-pass membrane protein</topology>
    </subcellularLocation>
</comment>
<evidence type="ECO:0000313" key="8">
    <source>
        <dbReference type="Proteomes" id="UP000199664"/>
    </source>
</evidence>
<dbReference type="PIRSF" id="PIRSF006324">
    <property type="entry name" value="LeuE"/>
    <property type="match status" value="1"/>
</dbReference>
<dbReference type="AlphaFoldDB" id="A0A1H7LDL2"/>
<dbReference type="STRING" id="1036779.SAMN04515666_102495"/>
<keyword evidence="3 6" id="KW-0812">Transmembrane</keyword>
<dbReference type="InterPro" id="IPR001123">
    <property type="entry name" value="LeuE-type"/>
</dbReference>
<evidence type="ECO:0000313" key="7">
    <source>
        <dbReference type="EMBL" id="SEK96958.1"/>
    </source>
</evidence>
<evidence type="ECO:0000256" key="5">
    <source>
        <dbReference type="ARBA" id="ARBA00023136"/>
    </source>
</evidence>
<feature type="transmembrane region" description="Helical" evidence="6">
    <location>
        <begin position="6"/>
        <end position="29"/>
    </location>
</feature>
<dbReference type="PANTHER" id="PTHR30086:SF20">
    <property type="entry name" value="ARGININE EXPORTER PROTEIN ARGO-RELATED"/>
    <property type="match status" value="1"/>
</dbReference>
<feature type="transmembrane region" description="Helical" evidence="6">
    <location>
        <begin position="74"/>
        <end position="91"/>
    </location>
</feature>
<protein>
    <submittedName>
        <fullName evidence="7">Threonine/homoserine/homoserine lactone efflux protein</fullName>
    </submittedName>
</protein>
<feature type="transmembrane region" description="Helical" evidence="6">
    <location>
        <begin position="111"/>
        <end position="137"/>
    </location>
</feature>
<sequence>MSLELFAAYLVACFVIVIVPGPTVTLIIANSLRHGSRAGLLNMAGTQAGRVIMIAIVGIGLSSVIAAMGHWFDWVRLAGAAYLIWLGWKMYRSAGEITEGAIEARPPRGGFFLQGLLVALSNPKTLVFFGAFFPQFLDPARDYATQIAIMGATAMLFAAVSDSAYAILSGRAGRFLSQRRVQLMSKVSGGFLIGGGLWLASTRGS</sequence>
<organism evidence="7 8">
    <name type="scientific">Bosea lupini</name>
    <dbReference type="NCBI Taxonomy" id="1036779"/>
    <lineage>
        <taxon>Bacteria</taxon>
        <taxon>Pseudomonadati</taxon>
        <taxon>Pseudomonadota</taxon>
        <taxon>Alphaproteobacteria</taxon>
        <taxon>Hyphomicrobiales</taxon>
        <taxon>Boseaceae</taxon>
        <taxon>Bosea</taxon>
    </lineage>
</organism>
<keyword evidence="4 6" id="KW-1133">Transmembrane helix</keyword>
<dbReference type="GO" id="GO:0005886">
    <property type="term" value="C:plasma membrane"/>
    <property type="evidence" value="ECO:0007669"/>
    <property type="project" value="UniProtKB-SubCell"/>
</dbReference>
<dbReference type="GO" id="GO:0015171">
    <property type="term" value="F:amino acid transmembrane transporter activity"/>
    <property type="evidence" value="ECO:0007669"/>
    <property type="project" value="TreeGrafter"/>
</dbReference>
<dbReference type="EMBL" id="FOAN01000002">
    <property type="protein sequence ID" value="SEK96958.1"/>
    <property type="molecule type" value="Genomic_DNA"/>
</dbReference>
<accession>A0A1H7LDL2</accession>
<keyword evidence="2" id="KW-1003">Cell membrane</keyword>
<feature type="transmembrane region" description="Helical" evidence="6">
    <location>
        <begin position="143"/>
        <end position="168"/>
    </location>
</feature>
<dbReference type="Pfam" id="PF01810">
    <property type="entry name" value="LysE"/>
    <property type="match status" value="1"/>
</dbReference>
<feature type="transmembrane region" description="Helical" evidence="6">
    <location>
        <begin position="50"/>
        <end position="68"/>
    </location>
</feature>
<gene>
    <name evidence="7" type="ORF">SAMN04515666_102495</name>
</gene>
<feature type="transmembrane region" description="Helical" evidence="6">
    <location>
        <begin position="180"/>
        <end position="200"/>
    </location>
</feature>
<proteinExistence type="predicted"/>
<evidence type="ECO:0000256" key="3">
    <source>
        <dbReference type="ARBA" id="ARBA00022692"/>
    </source>
</evidence>
<evidence type="ECO:0000256" key="1">
    <source>
        <dbReference type="ARBA" id="ARBA00004651"/>
    </source>
</evidence>
<dbReference type="OrthoDB" id="9804822at2"/>
<dbReference type="RefSeq" id="WP_091831572.1">
    <property type="nucleotide sequence ID" value="NZ_FOAN01000002.1"/>
</dbReference>
<evidence type="ECO:0000256" key="6">
    <source>
        <dbReference type="SAM" id="Phobius"/>
    </source>
</evidence>
<keyword evidence="5 6" id="KW-0472">Membrane</keyword>
<dbReference type="PANTHER" id="PTHR30086">
    <property type="entry name" value="ARGININE EXPORTER PROTEIN ARGO"/>
    <property type="match status" value="1"/>
</dbReference>
<evidence type="ECO:0000256" key="4">
    <source>
        <dbReference type="ARBA" id="ARBA00022989"/>
    </source>
</evidence>
<evidence type="ECO:0000256" key="2">
    <source>
        <dbReference type="ARBA" id="ARBA00022475"/>
    </source>
</evidence>
<name>A0A1H7LDL2_9HYPH</name>
<keyword evidence="8" id="KW-1185">Reference proteome</keyword>
<reference evidence="8" key="1">
    <citation type="submission" date="2016-10" db="EMBL/GenBank/DDBJ databases">
        <authorList>
            <person name="Varghese N."/>
            <person name="Submissions S."/>
        </authorList>
    </citation>
    <scope>NUCLEOTIDE SEQUENCE [LARGE SCALE GENOMIC DNA]</scope>
    <source>
        <strain evidence="8">LMG 26383,CCUG 61248,R- 45681</strain>
    </source>
</reference>
<dbReference type="Proteomes" id="UP000199664">
    <property type="component" value="Unassembled WGS sequence"/>
</dbReference>